<dbReference type="AlphaFoldDB" id="A0A8S4RMG0"/>
<protein>
    <submittedName>
        <fullName evidence="2">Jg13683 protein</fullName>
    </submittedName>
</protein>
<sequence length="453" mass="52441">MDTLQYHPLLLITEDDIKKARQFYNVEDETRIKDSLKAIESWCKKQDHLVEAYQYLHPNMLERMFLLARGSVEMTKIKFDKLFTMRGMMPDICLNKSLQEFDELSECLRYVPLPKLNPGDQSRVMVTQVISGKWEEFNLLSYMRYCFLIGEYRLHYDYSLSDRYIIDLKDINISILAKLNPIILKRGEILCTEGFGTKIKGIHILNAPSFVDKFVSLIKQGLKEKVANRLHVHNTYEDLHKEISKEILPKEYGGESLTCEKLADRDESVTFPYHNQTSVSVKPCIRLVMESLPKDSLIEFNPETLQDLRKQYDLDKPGRIEEAIHILEEWEGYGMRIKGIHFVTGSKAIDAIVTIFKQVLSDKIVGRIYVHKTVEEIGEFLDKDIIPVEYGGNGKPLLELQKTNLEILTSKSVIAHISEMRKARTNETLRKMQDNHENQYSGLPGSFRALAVD</sequence>
<dbReference type="SUPFAM" id="SSF52087">
    <property type="entry name" value="CRAL/TRIO domain"/>
    <property type="match status" value="2"/>
</dbReference>
<proteinExistence type="predicted"/>
<dbReference type="GO" id="GO:1902936">
    <property type="term" value="F:phosphatidylinositol bisphosphate binding"/>
    <property type="evidence" value="ECO:0007669"/>
    <property type="project" value="TreeGrafter"/>
</dbReference>
<feature type="domain" description="CRAL-TRIO" evidence="1">
    <location>
        <begin position="142"/>
        <end position="260"/>
    </location>
</feature>
<dbReference type="Gene3D" id="3.40.525.10">
    <property type="entry name" value="CRAL-TRIO lipid binding domain"/>
    <property type="match status" value="2"/>
</dbReference>
<gene>
    <name evidence="2" type="primary">jg13683</name>
    <name evidence="2" type="ORF">PAEG_LOCUS15899</name>
</gene>
<dbReference type="PANTHER" id="PTHR10174:SF222">
    <property type="entry name" value="GH10083P-RELATED"/>
    <property type="match status" value="1"/>
</dbReference>
<name>A0A8S4RMG0_9NEOP</name>
<reference evidence="2" key="1">
    <citation type="submission" date="2022-03" db="EMBL/GenBank/DDBJ databases">
        <authorList>
            <person name="Lindestad O."/>
        </authorList>
    </citation>
    <scope>NUCLEOTIDE SEQUENCE</scope>
</reference>
<comment type="caution">
    <text evidence="2">The sequence shown here is derived from an EMBL/GenBank/DDBJ whole genome shotgun (WGS) entry which is preliminary data.</text>
</comment>
<accession>A0A8S4RMG0</accession>
<dbReference type="Pfam" id="PF00650">
    <property type="entry name" value="CRAL_TRIO"/>
    <property type="match status" value="2"/>
</dbReference>
<dbReference type="CDD" id="cd00170">
    <property type="entry name" value="SEC14"/>
    <property type="match status" value="1"/>
</dbReference>
<dbReference type="GO" id="GO:0016020">
    <property type="term" value="C:membrane"/>
    <property type="evidence" value="ECO:0007669"/>
    <property type="project" value="TreeGrafter"/>
</dbReference>
<dbReference type="InterPro" id="IPR001251">
    <property type="entry name" value="CRAL-TRIO_dom"/>
</dbReference>
<dbReference type="Proteomes" id="UP000838756">
    <property type="component" value="Unassembled WGS sequence"/>
</dbReference>
<dbReference type="EMBL" id="CAKXAJ010025409">
    <property type="protein sequence ID" value="CAH2238873.1"/>
    <property type="molecule type" value="Genomic_DNA"/>
</dbReference>
<evidence type="ECO:0000313" key="3">
    <source>
        <dbReference type="Proteomes" id="UP000838756"/>
    </source>
</evidence>
<dbReference type="OrthoDB" id="6682367at2759"/>
<evidence type="ECO:0000259" key="1">
    <source>
        <dbReference type="PROSITE" id="PS50191"/>
    </source>
</evidence>
<organism evidence="2 3">
    <name type="scientific">Pararge aegeria aegeria</name>
    <dbReference type="NCBI Taxonomy" id="348720"/>
    <lineage>
        <taxon>Eukaryota</taxon>
        <taxon>Metazoa</taxon>
        <taxon>Ecdysozoa</taxon>
        <taxon>Arthropoda</taxon>
        <taxon>Hexapoda</taxon>
        <taxon>Insecta</taxon>
        <taxon>Pterygota</taxon>
        <taxon>Neoptera</taxon>
        <taxon>Endopterygota</taxon>
        <taxon>Lepidoptera</taxon>
        <taxon>Glossata</taxon>
        <taxon>Ditrysia</taxon>
        <taxon>Papilionoidea</taxon>
        <taxon>Nymphalidae</taxon>
        <taxon>Satyrinae</taxon>
        <taxon>Satyrini</taxon>
        <taxon>Parargina</taxon>
        <taxon>Pararge</taxon>
    </lineage>
</organism>
<dbReference type="InterPro" id="IPR036865">
    <property type="entry name" value="CRAL-TRIO_dom_sf"/>
</dbReference>
<dbReference type="PANTHER" id="PTHR10174">
    <property type="entry name" value="ALPHA-TOCOPHEROL TRANSFER PROTEIN-RELATED"/>
    <property type="match status" value="1"/>
</dbReference>
<dbReference type="Gene3D" id="1.20.5.1200">
    <property type="entry name" value="Alpha-tocopherol transfer"/>
    <property type="match status" value="1"/>
</dbReference>
<evidence type="ECO:0000313" key="2">
    <source>
        <dbReference type="EMBL" id="CAH2238873.1"/>
    </source>
</evidence>
<dbReference type="PROSITE" id="PS50191">
    <property type="entry name" value="CRAL_TRIO"/>
    <property type="match status" value="1"/>
</dbReference>
<keyword evidence="3" id="KW-1185">Reference proteome</keyword>
<dbReference type="PRINTS" id="PR00180">
    <property type="entry name" value="CRETINALDHBP"/>
</dbReference>